<dbReference type="InterPro" id="IPR009003">
    <property type="entry name" value="Peptidase_S1_PA"/>
</dbReference>
<proteinExistence type="inferred from homology"/>
<evidence type="ECO:0000256" key="6">
    <source>
        <dbReference type="ARBA" id="ARBA00022764"/>
    </source>
</evidence>
<feature type="binding site" evidence="10">
    <location>
        <position position="105"/>
    </location>
    <ligand>
        <name>substrate</name>
    </ligand>
</feature>
<feature type="signal peptide" evidence="11">
    <location>
        <begin position="1"/>
        <end position="26"/>
    </location>
</feature>
<feature type="active site" description="Charge relay system" evidence="9">
    <location>
        <position position="210"/>
    </location>
</feature>
<dbReference type="EMBL" id="FXBB01000005">
    <property type="protein sequence ID" value="SMG18272.1"/>
    <property type="molecule type" value="Genomic_DNA"/>
</dbReference>
<evidence type="ECO:0000256" key="4">
    <source>
        <dbReference type="ARBA" id="ARBA00022729"/>
    </source>
</evidence>
<dbReference type="InterPro" id="IPR036034">
    <property type="entry name" value="PDZ_sf"/>
</dbReference>
<feature type="chain" id="PRO_5012665630" evidence="11">
    <location>
        <begin position="27"/>
        <end position="459"/>
    </location>
</feature>
<dbReference type="NCBIfam" id="TIGR02037">
    <property type="entry name" value="degP_htrA_DO"/>
    <property type="match status" value="1"/>
</dbReference>
<keyword evidence="7" id="KW-0378">Hydrolase</keyword>
<dbReference type="Gene3D" id="2.40.10.120">
    <property type="match status" value="1"/>
</dbReference>
<feature type="domain" description="PDZ" evidence="12">
    <location>
        <begin position="251"/>
        <end position="342"/>
    </location>
</feature>
<dbReference type="RefSeq" id="WP_085543910.1">
    <property type="nucleotide sequence ID" value="NZ_FXBB01000005.1"/>
</dbReference>
<feature type="active site" description="Charge relay system" evidence="9">
    <location>
        <position position="105"/>
    </location>
</feature>
<evidence type="ECO:0000256" key="10">
    <source>
        <dbReference type="PIRSR" id="PIRSR611782-2"/>
    </source>
</evidence>
<keyword evidence="3 13" id="KW-0645">Protease</keyword>
<evidence type="ECO:0000256" key="1">
    <source>
        <dbReference type="ARBA" id="ARBA00004418"/>
    </source>
</evidence>
<dbReference type="SMART" id="SM00228">
    <property type="entry name" value="PDZ"/>
    <property type="match status" value="2"/>
</dbReference>
<dbReference type="Proteomes" id="UP000193355">
    <property type="component" value="Unassembled WGS sequence"/>
</dbReference>
<dbReference type="InterPro" id="IPR001478">
    <property type="entry name" value="PDZ"/>
</dbReference>
<evidence type="ECO:0000256" key="5">
    <source>
        <dbReference type="ARBA" id="ARBA00022737"/>
    </source>
</evidence>
<name>A0A1X7ITL6_9BACT</name>
<comment type="similarity">
    <text evidence="2">Belongs to the peptidase S1C family.</text>
</comment>
<evidence type="ECO:0000259" key="12">
    <source>
        <dbReference type="PROSITE" id="PS50106"/>
    </source>
</evidence>
<dbReference type="Pfam" id="PF13180">
    <property type="entry name" value="PDZ_2"/>
    <property type="match status" value="1"/>
</dbReference>
<feature type="domain" description="PDZ" evidence="12">
    <location>
        <begin position="357"/>
        <end position="449"/>
    </location>
</feature>
<dbReference type="InterPro" id="IPR001940">
    <property type="entry name" value="Peptidase_S1C"/>
</dbReference>
<organism evidence="13 14">
    <name type="scientific">Dethiosulfovibrio salsuginis</name>
    <dbReference type="NCBI Taxonomy" id="561720"/>
    <lineage>
        <taxon>Bacteria</taxon>
        <taxon>Thermotogati</taxon>
        <taxon>Synergistota</taxon>
        <taxon>Synergistia</taxon>
        <taxon>Synergistales</taxon>
        <taxon>Dethiosulfovibrionaceae</taxon>
        <taxon>Dethiosulfovibrio</taxon>
    </lineage>
</organism>
<dbReference type="STRING" id="561720.SAMN06275492_1058"/>
<dbReference type="AlphaFoldDB" id="A0A1X7ITL6"/>
<dbReference type="Pfam" id="PF17820">
    <property type="entry name" value="PDZ_6"/>
    <property type="match status" value="1"/>
</dbReference>
<gene>
    <name evidence="13" type="ORF">SAMN06275492_1058</name>
</gene>
<evidence type="ECO:0000313" key="14">
    <source>
        <dbReference type="Proteomes" id="UP000193355"/>
    </source>
</evidence>
<sequence>MSFNLKKTALAGALVVVLSLSSSLWAQDIYSGNPVADLFEKAAPAVVNIDTEAMVRRNLSPFGNDPFFREFFGDRFKEFSQMVPMRGRGSGFIVSDDGKILTNNHVISDADKITVTLSDGRTFEASVVGKDPTFDLAVLKIEAKDLPVLELGDSEGVRVGEWAIAIGNPLGLEHSVTVGVVSAKNRSINARNFNFDGFLQTDAAINPGNSGGPLLGLDGKVIGINTAIIPYAQGIGFAIPIDMAKQVMDDIVTYGKVRRGWLGVYVQPVTKDFAQAYGLEGTEGALVSDVIPDSPAAKAGLRRGDVIKSIAGKKVKDHQDFVMKVRHHMAGEKVPLEIVRRSKKETVEVLLAEVDDTVAFGASDSGQVDRLGVKVAKVTAQWREKYGLPSDDGVVVLSVGERSAAARAGIKEGDVILEANGLSLSGPSDLAKALKEGDSAVLLIRRDGRTSFISIPLNQ</sequence>
<dbReference type="SUPFAM" id="SSF50494">
    <property type="entry name" value="Trypsin-like serine proteases"/>
    <property type="match status" value="1"/>
</dbReference>
<dbReference type="InterPro" id="IPR041489">
    <property type="entry name" value="PDZ_6"/>
</dbReference>
<protein>
    <submittedName>
        <fullName evidence="13">Serine protease Do</fullName>
    </submittedName>
</protein>
<comment type="subcellular location">
    <subcellularLocation>
        <location evidence="1">Periplasm</location>
    </subcellularLocation>
</comment>
<keyword evidence="5" id="KW-0677">Repeat</keyword>
<accession>A0A1X7ITL6</accession>
<dbReference type="SUPFAM" id="SSF50156">
    <property type="entry name" value="PDZ domain-like"/>
    <property type="match status" value="2"/>
</dbReference>
<dbReference type="CDD" id="cd10839">
    <property type="entry name" value="cpPDZ1_DegP-like"/>
    <property type="match status" value="1"/>
</dbReference>
<dbReference type="GO" id="GO:0042597">
    <property type="term" value="C:periplasmic space"/>
    <property type="evidence" value="ECO:0007669"/>
    <property type="project" value="UniProtKB-SubCell"/>
</dbReference>
<dbReference type="GO" id="GO:0004252">
    <property type="term" value="F:serine-type endopeptidase activity"/>
    <property type="evidence" value="ECO:0007669"/>
    <property type="project" value="InterPro"/>
</dbReference>
<keyword evidence="8" id="KW-0720">Serine protease</keyword>
<dbReference type="OrthoDB" id="9758917at2"/>
<feature type="binding site" evidence="10">
    <location>
        <begin position="208"/>
        <end position="210"/>
    </location>
    <ligand>
        <name>substrate</name>
    </ligand>
</feature>
<keyword evidence="4 11" id="KW-0732">Signal</keyword>
<evidence type="ECO:0000313" key="13">
    <source>
        <dbReference type="EMBL" id="SMG18272.1"/>
    </source>
</evidence>
<reference evidence="14" key="1">
    <citation type="submission" date="2017-04" db="EMBL/GenBank/DDBJ databases">
        <authorList>
            <person name="Varghese N."/>
            <person name="Submissions S."/>
        </authorList>
    </citation>
    <scope>NUCLEOTIDE SEQUENCE [LARGE SCALE GENOMIC DNA]</scope>
    <source>
        <strain evidence="14">USBA 82</strain>
    </source>
</reference>
<evidence type="ECO:0000256" key="9">
    <source>
        <dbReference type="PIRSR" id="PIRSR611782-1"/>
    </source>
</evidence>
<feature type="binding site" evidence="10">
    <location>
        <position position="135"/>
    </location>
    <ligand>
        <name>substrate</name>
    </ligand>
</feature>
<evidence type="ECO:0000256" key="8">
    <source>
        <dbReference type="ARBA" id="ARBA00022825"/>
    </source>
</evidence>
<evidence type="ECO:0000256" key="7">
    <source>
        <dbReference type="ARBA" id="ARBA00022801"/>
    </source>
</evidence>
<dbReference type="PANTHER" id="PTHR22939:SF129">
    <property type="entry name" value="SERINE PROTEASE HTRA2, MITOCHONDRIAL"/>
    <property type="match status" value="1"/>
</dbReference>
<dbReference type="PROSITE" id="PS50106">
    <property type="entry name" value="PDZ"/>
    <property type="match status" value="2"/>
</dbReference>
<dbReference type="PRINTS" id="PR00834">
    <property type="entry name" value="PROTEASES2C"/>
</dbReference>
<keyword evidence="14" id="KW-1185">Reference proteome</keyword>
<keyword evidence="6" id="KW-0574">Periplasm</keyword>
<dbReference type="GO" id="GO:0006508">
    <property type="term" value="P:proteolysis"/>
    <property type="evidence" value="ECO:0007669"/>
    <property type="project" value="UniProtKB-KW"/>
</dbReference>
<dbReference type="PANTHER" id="PTHR22939">
    <property type="entry name" value="SERINE PROTEASE FAMILY S1C HTRA-RELATED"/>
    <property type="match status" value="1"/>
</dbReference>
<evidence type="ECO:0000256" key="3">
    <source>
        <dbReference type="ARBA" id="ARBA00022670"/>
    </source>
</evidence>
<evidence type="ECO:0000256" key="11">
    <source>
        <dbReference type="SAM" id="SignalP"/>
    </source>
</evidence>
<dbReference type="Pfam" id="PF13365">
    <property type="entry name" value="Trypsin_2"/>
    <property type="match status" value="1"/>
</dbReference>
<feature type="binding site" evidence="10">
    <location>
        <position position="52"/>
    </location>
    <ligand>
        <name>substrate</name>
    </ligand>
</feature>
<dbReference type="Gene3D" id="2.30.42.10">
    <property type="match status" value="2"/>
</dbReference>
<dbReference type="InterPro" id="IPR011782">
    <property type="entry name" value="Pept_S1C_Do"/>
</dbReference>
<evidence type="ECO:0000256" key="2">
    <source>
        <dbReference type="ARBA" id="ARBA00010541"/>
    </source>
</evidence>
<feature type="active site" description="Charge relay system" evidence="9">
    <location>
        <position position="135"/>
    </location>
</feature>